<dbReference type="GO" id="GO:0003677">
    <property type="term" value="F:DNA binding"/>
    <property type="evidence" value="ECO:0007669"/>
    <property type="project" value="UniProtKB-KW"/>
</dbReference>
<keyword evidence="6" id="KW-1185">Reference proteome</keyword>
<dbReference type="SUPFAM" id="SSF46785">
    <property type="entry name" value="Winged helix' DNA-binding domain"/>
    <property type="match status" value="2"/>
</dbReference>
<protein>
    <submittedName>
        <fullName evidence="5">HxlR family transcriptional regulator</fullName>
    </submittedName>
</protein>
<dbReference type="InterPro" id="IPR036388">
    <property type="entry name" value="WH-like_DNA-bd_sf"/>
</dbReference>
<dbReference type="AlphaFoldDB" id="A0A7I7XRK9"/>
<dbReference type="Proteomes" id="UP000466931">
    <property type="component" value="Chromosome"/>
</dbReference>
<keyword evidence="2" id="KW-0238">DNA-binding</keyword>
<dbReference type="Gene3D" id="1.10.10.10">
    <property type="entry name" value="Winged helix-like DNA-binding domain superfamily/Winged helix DNA-binding domain"/>
    <property type="match status" value="2"/>
</dbReference>
<keyword evidence="1" id="KW-0805">Transcription regulation</keyword>
<name>A0A7I7XRK9_9MYCO</name>
<evidence type="ECO:0000259" key="4">
    <source>
        <dbReference type="PROSITE" id="PS51118"/>
    </source>
</evidence>
<evidence type="ECO:0000256" key="2">
    <source>
        <dbReference type="ARBA" id="ARBA00023125"/>
    </source>
</evidence>
<evidence type="ECO:0000256" key="1">
    <source>
        <dbReference type="ARBA" id="ARBA00023015"/>
    </source>
</evidence>
<dbReference type="PROSITE" id="PS51118">
    <property type="entry name" value="HTH_HXLR"/>
    <property type="match status" value="2"/>
</dbReference>
<feature type="domain" description="HTH hxlR-type" evidence="4">
    <location>
        <begin position="15"/>
        <end position="114"/>
    </location>
</feature>
<gene>
    <name evidence="5" type="ORF">MCNF_04400</name>
</gene>
<evidence type="ECO:0000313" key="6">
    <source>
        <dbReference type="Proteomes" id="UP000466931"/>
    </source>
</evidence>
<evidence type="ECO:0000313" key="5">
    <source>
        <dbReference type="EMBL" id="BBZ31835.1"/>
    </source>
</evidence>
<feature type="domain" description="HTH hxlR-type" evidence="4">
    <location>
        <begin position="175"/>
        <end position="266"/>
    </location>
</feature>
<dbReference type="InterPro" id="IPR036390">
    <property type="entry name" value="WH_DNA-bd_sf"/>
</dbReference>
<dbReference type="Pfam" id="PF01638">
    <property type="entry name" value="HxlR"/>
    <property type="match status" value="2"/>
</dbReference>
<dbReference type="InterPro" id="IPR002577">
    <property type="entry name" value="HTH_HxlR"/>
</dbReference>
<dbReference type="EMBL" id="AP022612">
    <property type="protein sequence ID" value="BBZ31835.1"/>
    <property type="molecule type" value="Genomic_DNA"/>
</dbReference>
<keyword evidence="3" id="KW-0804">Transcription</keyword>
<sequence>MSTLGHVRTELEAGAPNAVSRMLGLLGDEWNLLIVQQSLLGATRFGEYLARLPISNAVLTTRLRGLTGEAMLEQREYQVNPPRTEYLLTPRGRALWPMMLLIWDWERRWVPDHVAQLPAMRHDTCGALFTPLLTCGACTAPSTDTDVKLRWGPSGSWERSTPITVTRRRGGATGPPGLYPETMSVFGNRWSAAILIAAFLGASRFGDFQRQLGAPPASVSARLRAFVANGVLSGSDEYLLTDKGRAFFGVLVTALEWGQHWFHAPEGPAVVLTHRACGERFTARVACDQCAKALSGDDVLVETVTT</sequence>
<accession>A0A7I7XRK9</accession>
<organism evidence="5 6">
    <name type="scientific">Mycolicibacterium confluentis</name>
    <dbReference type="NCBI Taxonomy" id="28047"/>
    <lineage>
        <taxon>Bacteria</taxon>
        <taxon>Bacillati</taxon>
        <taxon>Actinomycetota</taxon>
        <taxon>Actinomycetes</taxon>
        <taxon>Mycobacteriales</taxon>
        <taxon>Mycobacteriaceae</taxon>
        <taxon>Mycolicibacterium</taxon>
    </lineage>
</organism>
<reference evidence="5" key="2">
    <citation type="submission" date="2020-02" db="EMBL/GenBank/DDBJ databases">
        <authorList>
            <person name="Matsumoto Y."/>
            <person name="Motooka D."/>
            <person name="Nakamura S."/>
        </authorList>
    </citation>
    <scope>NUCLEOTIDE SEQUENCE</scope>
    <source>
        <strain evidence="5">JCM 13671</strain>
    </source>
</reference>
<dbReference type="PANTHER" id="PTHR33204:SF18">
    <property type="entry name" value="TRANSCRIPTIONAL REGULATORY PROTEIN"/>
    <property type="match status" value="1"/>
</dbReference>
<proteinExistence type="predicted"/>
<reference evidence="5" key="1">
    <citation type="journal article" date="2019" name="Emerg. Microbes Infect.">
        <title>Comprehensive subspecies identification of 175 nontuberculous mycobacteria species based on 7547 genomic profiles.</title>
        <authorList>
            <person name="Matsumoto Y."/>
            <person name="Kinjo T."/>
            <person name="Motooka D."/>
            <person name="Nabeya D."/>
            <person name="Jung N."/>
            <person name="Uechi K."/>
            <person name="Horii T."/>
            <person name="Iida T."/>
            <person name="Fujita J."/>
            <person name="Nakamura S."/>
        </authorList>
    </citation>
    <scope>NUCLEOTIDE SEQUENCE [LARGE SCALE GENOMIC DNA]</scope>
    <source>
        <strain evidence="5">JCM 13671</strain>
    </source>
</reference>
<dbReference type="PANTHER" id="PTHR33204">
    <property type="entry name" value="TRANSCRIPTIONAL REGULATOR, MARR FAMILY"/>
    <property type="match status" value="1"/>
</dbReference>
<evidence type="ECO:0000256" key="3">
    <source>
        <dbReference type="ARBA" id="ARBA00023163"/>
    </source>
</evidence>